<feature type="region of interest" description="Disordered" evidence="1">
    <location>
        <begin position="57"/>
        <end position="89"/>
    </location>
</feature>
<feature type="compositionally biased region" description="Low complexity" evidence="1">
    <location>
        <begin position="127"/>
        <end position="162"/>
    </location>
</feature>
<dbReference type="EMBL" id="NMUH01007697">
    <property type="protein sequence ID" value="MQM17693.1"/>
    <property type="molecule type" value="Genomic_DNA"/>
</dbReference>
<accession>A0A843XEK2</accession>
<evidence type="ECO:0000256" key="1">
    <source>
        <dbReference type="SAM" id="MobiDB-lite"/>
    </source>
</evidence>
<comment type="caution">
    <text evidence="3">The sequence shown here is derived from an EMBL/GenBank/DDBJ whole genome shotgun (WGS) entry which is preliminary data.</text>
</comment>
<proteinExistence type="predicted"/>
<reference evidence="3" key="1">
    <citation type="submission" date="2017-07" db="EMBL/GenBank/DDBJ databases">
        <title>Taro Niue Genome Assembly and Annotation.</title>
        <authorList>
            <person name="Atibalentja N."/>
            <person name="Keating K."/>
            <person name="Fields C.J."/>
        </authorList>
    </citation>
    <scope>NUCLEOTIDE SEQUENCE</scope>
    <source>
        <strain evidence="3">Niue_2</strain>
        <tissue evidence="3">Leaf</tissue>
    </source>
</reference>
<evidence type="ECO:0000313" key="4">
    <source>
        <dbReference type="Proteomes" id="UP000652761"/>
    </source>
</evidence>
<feature type="region of interest" description="Disordered" evidence="1">
    <location>
        <begin position="124"/>
        <end position="162"/>
    </location>
</feature>
<protein>
    <submittedName>
        <fullName evidence="3">Uncharacterized protein</fullName>
    </submittedName>
</protein>
<feature type="non-terminal residue" evidence="3">
    <location>
        <position position="1"/>
    </location>
</feature>
<organism evidence="3 4">
    <name type="scientific">Colocasia esculenta</name>
    <name type="common">Wild taro</name>
    <name type="synonym">Arum esculentum</name>
    <dbReference type="NCBI Taxonomy" id="4460"/>
    <lineage>
        <taxon>Eukaryota</taxon>
        <taxon>Viridiplantae</taxon>
        <taxon>Streptophyta</taxon>
        <taxon>Embryophyta</taxon>
        <taxon>Tracheophyta</taxon>
        <taxon>Spermatophyta</taxon>
        <taxon>Magnoliopsida</taxon>
        <taxon>Liliopsida</taxon>
        <taxon>Araceae</taxon>
        <taxon>Aroideae</taxon>
        <taxon>Colocasieae</taxon>
        <taxon>Colocasia</taxon>
    </lineage>
</organism>
<dbReference type="Proteomes" id="UP000652761">
    <property type="component" value="Unassembled WGS sequence"/>
</dbReference>
<evidence type="ECO:0000313" key="3">
    <source>
        <dbReference type="EMBL" id="MQM17693.1"/>
    </source>
</evidence>
<feature type="compositionally biased region" description="Pro residues" evidence="1">
    <location>
        <begin position="72"/>
        <end position="89"/>
    </location>
</feature>
<evidence type="ECO:0000256" key="2">
    <source>
        <dbReference type="SAM" id="SignalP"/>
    </source>
</evidence>
<keyword evidence="2" id="KW-0732">Signal</keyword>
<name>A0A843XEK2_COLES</name>
<keyword evidence="4" id="KW-1185">Reference proteome</keyword>
<sequence length="162" mass="16899">MGPAAVWSAGVVLVGLHSFLGCSSGAAAGPFVRGYETESFSIKPVTREAHPYFFQMSLSDGAPHRDGKAPTSPVPPSPPAPQSPPSPLPFSPEFWNGFYTGWRMALAKASQLYGNKSLTNIRPEAEPICSSSPSSPLRSSSPPSPILSSSPVCSSSPPSSPK</sequence>
<gene>
    <name evidence="3" type="ORF">Taro_050669</name>
</gene>
<feature type="chain" id="PRO_5032286543" evidence="2">
    <location>
        <begin position="29"/>
        <end position="162"/>
    </location>
</feature>
<dbReference type="AlphaFoldDB" id="A0A843XEK2"/>
<feature type="signal peptide" evidence="2">
    <location>
        <begin position="1"/>
        <end position="28"/>
    </location>
</feature>